<evidence type="ECO:0000259" key="3">
    <source>
        <dbReference type="SMART" id="SM00460"/>
    </source>
</evidence>
<feature type="transmembrane region" description="Helical" evidence="2">
    <location>
        <begin position="69"/>
        <end position="87"/>
    </location>
</feature>
<feature type="transmembrane region" description="Helical" evidence="2">
    <location>
        <begin position="624"/>
        <end position="648"/>
    </location>
</feature>
<dbReference type="InterPro" id="IPR052901">
    <property type="entry name" value="Bact_TGase-like"/>
</dbReference>
<feature type="region of interest" description="Disordered" evidence="1">
    <location>
        <begin position="244"/>
        <end position="270"/>
    </location>
</feature>
<reference evidence="4" key="1">
    <citation type="journal article" date="2020" name="mSystems">
        <title>Genome- and Community-Level Interaction Insights into Carbon Utilization and Element Cycling Functions of Hydrothermarchaeota in Hydrothermal Sediment.</title>
        <authorList>
            <person name="Zhou Z."/>
            <person name="Liu Y."/>
            <person name="Xu W."/>
            <person name="Pan J."/>
            <person name="Luo Z.H."/>
            <person name="Li M."/>
        </authorList>
    </citation>
    <scope>NUCLEOTIDE SEQUENCE [LARGE SCALE GENOMIC DNA]</scope>
    <source>
        <strain evidence="4">SpSt-374</strain>
    </source>
</reference>
<comment type="caution">
    <text evidence="4">The sequence shown here is derived from an EMBL/GenBank/DDBJ whole genome shotgun (WGS) entry which is preliminary data.</text>
</comment>
<dbReference type="SMART" id="SM00460">
    <property type="entry name" value="TGc"/>
    <property type="match status" value="1"/>
</dbReference>
<feature type="transmembrane region" description="Helical" evidence="2">
    <location>
        <begin position="128"/>
        <end position="157"/>
    </location>
</feature>
<dbReference type="InterPro" id="IPR002931">
    <property type="entry name" value="Transglutaminase-like"/>
</dbReference>
<dbReference type="PANTHER" id="PTHR42736:SF1">
    <property type="entry name" value="PROTEIN-GLUTAMINE GAMMA-GLUTAMYLTRANSFERASE"/>
    <property type="match status" value="1"/>
</dbReference>
<feature type="transmembrane region" description="Helical" evidence="2">
    <location>
        <begin position="197"/>
        <end position="215"/>
    </location>
</feature>
<proteinExistence type="predicted"/>
<evidence type="ECO:0000256" key="2">
    <source>
        <dbReference type="SAM" id="Phobius"/>
    </source>
</evidence>
<keyword evidence="2" id="KW-0472">Membrane</keyword>
<feature type="domain" description="Transglutaminase-like" evidence="3">
    <location>
        <begin position="517"/>
        <end position="588"/>
    </location>
</feature>
<dbReference type="Pfam" id="PF11992">
    <property type="entry name" value="TgpA_N"/>
    <property type="match status" value="1"/>
</dbReference>
<dbReference type="InterPro" id="IPR025403">
    <property type="entry name" value="TgpA-like_C"/>
</dbReference>
<feature type="transmembrane region" description="Helical" evidence="2">
    <location>
        <begin position="654"/>
        <end position="675"/>
    </location>
</feature>
<feature type="compositionally biased region" description="Gly residues" evidence="1">
    <location>
        <begin position="258"/>
        <end position="268"/>
    </location>
</feature>
<dbReference type="Pfam" id="PF01841">
    <property type="entry name" value="Transglut_core"/>
    <property type="match status" value="1"/>
</dbReference>
<protein>
    <submittedName>
        <fullName evidence="4">DUF3488 domain-containing protein</fullName>
    </submittedName>
</protein>
<dbReference type="EMBL" id="DSPX01000258">
    <property type="protein sequence ID" value="HGG03805.1"/>
    <property type="molecule type" value="Genomic_DNA"/>
</dbReference>
<feature type="transmembrane region" description="Helical" evidence="2">
    <location>
        <begin position="20"/>
        <end position="40"/>
    </location>
</feature>
<evidence type="ECO:0000256" key="1">
    <source>
        <dbReference type="SAM" id="MobiDB-lite"/>
    </source>
</evidence>
<dbReference type="Gene3D" id="3.10.620.30">
    <property type="match status" value="1"/>
</dbReference>
<evidence type="ECO:0000313" key="4">
    <source>
        <dbReference type="EMBL" id="HGG03805.1"/>
    </source>
</evidence>
<sequence length="788" mass="88649">MFLNSWRQRRWPVVVTEDSIGLRVLVQSLVIVGILATDVAAETQTSLWAVPLSILGGMWSWYRRRERNLGVKFVLAVGMLVALAAFFGRLVGELNDTRVILAQLLIEVQVLHSFDLPTRKDLGYSMAIGLILLGVAGTLSQTLAFAPMLLIFLALALPTLMMDYRSRLGLLTPRHSAPNQRKNLWRALRGDMSPKRLGLFFLAILALGMVIFAAMPRFPGYQLQTLPVSSPIQIPEGFDARRIVNPGYPQNGTDEEGNGSGARGGKTGPGQVDETFYYGFNSTMNQNLRGVMKPKVVMRVRSQAQGFWRVLAFDKYTGEGWEISRNDDITVQKPLWSNRFSLPGLSNRSRTQEVIQTYTVVTELPNLIPVLAEPEVLYFPTPEILMDPEGGLRSPVNLADGLTYSVISEVPYRDRTALNAASTKYPQAIRDYYLQVPAAVSAQVRPLAEEILQKRLQELQAKAAAVGKEASEVPQDLPNYEKALYLAQYLKQRYARTNQTGDLPFLLPGEDLVEAFLFRWGWGYPDHYATVLTVMLRSLGIPARLVAGYGPGQFNPFTGYYEVRNTDAYAMTEVYFPEYGWFAFDPIPGHDVEPPSVEDYQPFSVLRQFWRWVAGWLPSPIQGFFTTLVTLVATVIFGFFGWLFGLLLGGWQGLFGFAIVLTMLGFCGWLIWSGVREWLYRLQLRQMPPMKRLYRQMLDALAAKGYRKGAAVTPLEFVEKLRHQQAGSGGEGGDIDAAAVEEISRAYVRWRYGGEEPDYQVLQQRSRELKASISFRRRVGRVGIAKRQ</sequence>
<dbReference type="SUPFAM" id="SSF54001">
    <property type="entry name" value="Cysteine proteinases"/>
    <property type="match status" value="1"/>
</dbReference>
<dbReference type="InterPro" id="IPR021878">
    <property type="entry name" value="TgpA_N"/>
</dbReference>
<accession>A0A7C3ZP55</accession>
<organism evidence="4">
    <name type="scientific">Planktothricoides sp. SpSt-374</name>
    <dbReference type="NCBI Taxonomy" id="2282167"/>
    <lineage>
        <taxon>Bacteria</taxon>
        <taxon>Bacillati</taxon>
        <taxon>Cyanobacteriota</taxon>
        <taxon>Cyanophyceae</taxon>
        <taxon>Oscillatoriophycideae</taxon>
        <taxon>Oscillatoriales</taxon>
        <taxon>Oscillatoriaceae</taxon>
        <taxon>Planktothricoides</taxon>
    </lineage>
</organism>
<dbReference type="Pfam" id="PF13559">
    <property type="entry name" value="DUF4129"/>
    <property type="match status" value="1"/>
</dbReference>
<keyword evidence="2" id="KW-1133">Transmembrane helix</keyword>
<name>A0A7C3ZP55_9CYAN</name>
<feature type="transmembrane region" description="Helical" evidence="2">
    <location>
        <begin position="46"/>
        <end position="62"/>
    </location>
</feature>
<keyword evidence="2" id="KW-0812">Transmembrane</keyword>
<dbReference type="PANTHER" id="PTHR42736">
    <property type="entry name" value="PROTEIN-GLUTAMINE GAMMA-GLUTAMYLTRANSFERASE"/>
    <property type="match status" value="1"/>
</dbReference>
<dbReference type="InterPro" id="IPR038765">
    <property type="entry name" value="Papain-like_cys_pep_sf"/>
</dbReference>
<dbReference type="AlphaFoldDB" id="A0A7C3ZP55"/>
<gene>
    <name evidence="4" type="ORF">ENR15_25010</name>
</gene>